<accession>A0A2V0RAZ9</accession>
<organism evidence="1">
    <name type="scientific">viral metagenome</name>
    <dbReference type="NCBI Taxonomy" id="1070528"/>
    <lineage>
        <taxon>unclassified sequences</taxon>
        <taxon>metagenomes</taxon>
        <taxon>organismal metagenomes</taxon>
    </lineage>
</organism>
<sequence>MEFNITDEVEDYDEQIRDAFEDAEDLIDDNPEKTSRDRLANADLEEIYKGVKNIKDCINNPLDSRLEYVGIDALRYVVSSYHARDSGLEKSLRDKYDERVLVTQRQEALMNKITKEQTELISTRAQLHGLKKELLRISNDDFDITKRLKMRSLQEEISTYESMKRSSEEQVARDIAIVPRIQADYDAVLREVDDLLSMTSQVLYGPEVMLLCAPNYVINTDVNLPYITSRISDEIENGIVPTLKEHLNKIKLFKDEGKGSEFALFSGTTNLPQPLKAHGEEQSLLSGPLISSYNFFKNSEIGKVIHNIHENALFMQVFRGQEFDTARQNEIMMKDPIKNLDTSLMNEMYFLNLTCMSGYDPITWARCFGVPISGIGKQILKGWRSGGKRPLNADGLRKIFLEGEVSNEHNLLLDVNTLEYNESINDKMKEKRDAQIAALNDTQLITEQVKAKIRFDKLIRKGTD</sequence>
<dbReference type="AlphaFoldDB" id="A0A2V0RAZ9"/>
<protein>
    <submittedName>
        <fullName evidence="1">Uncharacterized protein</fullName>
    </submittedName>
</protein>
<reference evidence="1" key="1">
    <citation type="submission" date="2017-04" db="EMBL/GenBank/DDBJ databases">
        <title>Unveiling RNA virosphere associated with marine microorganisms.</title>
        <authorList>
            <person name="Urayama S."/>
            <person name="Takaki Y."/>
            <person name="Nishi S."/>
            <person name="Yoshida Y."/>
            <person name="Deguchi S."/>
            <person name="Takai K."/>
            <person name="Nunoura T."/>
        </authorList>
    </citation>
    <scope>NUCLEOTIDE SEQUENCE</scope>
</reference>
<dbReference type="EMBL" id="BDQB01000168">
    <property type="protein sequence ID" value="GBH22277.1"/>
    <property type="molecule type" value="Genomic_RNA"/>
</dbReference>
<comment type="caution">
    <text evidence="1">The sequence shown here is derived from an EMBL/GenBank/DDBJ whole genome shotgun (WGS) entry which is preliminary data.</text>
</comment>
<evidence type="ECO:0000313" key="1">
    <source>
        <dbReference type="EMBL" id="GBH22277.1"/>
    </source>
</evidence>
<dbReference type="EMBL" id="BDQC01000082">
    <property type="protein sequence ID" value="GBH22463.1"/>
    <property type="molecule type" value="Genomic_RNA"/>
</dbReference>
<proteinExistence type="predicted"/>
<name>A0A2V0RAZ9_9ZZZZ</name>